<dbReference type="Pfam" id="PF01008">
    <property type="entry name" value="IF-2B"/>
    <property type="match status" value="1"/>
</dbReference>
<comment type="caution">
    <text evidence="10">The sequence shown here is derived from an EMBL/GenBank/DDBJ whole genome shotgun (WGS) entry which is preliminary data.</text>
</comment>
<dbReference type="GO" id="GO:0005829">
    <property type="term" value="C:cytosol"/>
    <property type="evidence" value="ECO:0007669"/>
    <property type="project" value="UniProtKB-SubCell"/>
</dbReference>
<keyword evidence="5" id="KW-0648">Protein biosynthesis</keyword>
<dbReference type="Gene3D" id="3.40.50.10470">
    <property type="entry name" value="Translation initiation factor eif-2b, domain 2"/>
    <property type="match status" value="1"/>
</dbReference>
<gene>
    <name evidence="10" type="ORF">DFH94DRAFT_633501</name>
</gene>
<accession>A0A9P5MTJ7</accession>
<evidence type="ECO:0000256" key="8">
    <source>
        <dbReference type="ARBA" id="ARBA00046432"/>
    </source>
</evidence>
<evidence type="ECO:0000256" key="5">
    <source>
        <dbReference type="ARBA" id="ARBA00022917"/>
    </source>
</evidence>
<keyword evidence="3" id="KW-0963">Cytoplasm</keyword>
<name>A0A9P5MTJ7_9AGAM</name>
<dbReference type="EMBL" id="WHVB01000011">
    <property type="protein sequence ID" value="KAF8478508.1"/>
    <property type="molecule type" value="Genomic_DNA"/>
</dbReference>
<keyword evidence="4" id="KW-0396">Initiation factor</keyword>
<evidence type="ECO:0000256" key="4">
    <source>
        <dbReference type="ARBA" id="ARBA00022540"/>
    </source>
</evidence>
<organism evidence="10 11">
    <name type="scientific">Russula ochroleuca</name>
    <dbReference type="NCBI Taxonomy" id="152965"/>
    <lineage>
        <taxon>Eukaryota</taxon>
        <taxon>Fungi</taxon>
        <taxon>Dikarya</taxon>
        <taxon>Basidiomycota</taxon>
        <taxon>Agaricomycotina</taxon>
        <taxon>Agaricomycetes</taxon>
        <taxon>Russulales</taxon>
        <taxon>Russulaceae</taxon>
        <taxon>Russula</taxon>
    </lineage>
</organism>
<dbReference type="Proteomes" id="UP000759537">
    <property type="component" value="Unassembled WGS sequence"/>
</dbReference>
<protein>
    <recommendedName>
        <fullName evidence="6">Translation initiation factor eIF2B subunit beta</fullName>
    </recommendedName>
    <alternativeName>
        <fullName evidence="7">eIF2B GDP-GTP exchange factor subunit beta</fullName>
    </alternativeName>
</protein>
<evidence type="ECO:0000256" key="7">
    <source>
        <dbReference type="ARBA" id="ARBA00044228"/>
    </source>
</evidence>
<comment type="subunit">
    <text evidence="8">Component of the translation initiation factor 2B (eIF2B) complex which is a heterodecamer of two sets of five different subunits: alpha, beta, gamma, delta and epsilon. Subunits alpha, beta and delta comprise a regulatory subcomplex and subunits epsilon and gamma comprise a catalytic subcomplex. Within the complex, the hexameric regulatory complex resides at the center, with the two heterodimeric catalytic subcomplexes bound on opposite sides.</text>
</comment>
<dbReference type="InterPro" id="IPR051855">
    <property type="entry name" value="eIF2B_beta_subunit"/>
</dbReference>
<dbReference type="OrthoDB" id="269919at2759"/>
<dbReference type="InterPro" id="IPR042529">
    <property type="entry name" value="IF_2B-like_C"/>
</dbReference>
<reference evidence="10" key="2">
    <citation type="journal article" date="2020" name="Nat. Commun.">
        <title>Large-scale genome sequencing of mycorrhizal fungi provides insights into the early evolution of symbiotic traits.</title>
        <authorList>
            <person name="Miyauchi S."/>
            <person name="Kiss E."/>
            <person name="Kuo A."/>
            <person name="Drula E."/>
            <person name="Kohler A."/>
            <person name="Sanchez-Garcia M."/>
            <person name="Morin E."/>
            <person name="Andreopoulos B."/>
            <person name="Barry K.W."/>
            <person name="Bonito G."/>
            <person name="Buee M."/>
            <person name="Carver A."/>
            <person name="Chen C."/>
            <person name="Cichocki N."/>
            <person name="Clum A."/>
            <person name="Culley D."/>
            <person name="Crous P.W."/>
            <person name="Fauchery L."/>
            <person name="Girlanda M."/>
            <person name="Hayes R.D."/>
            <person name="Keri Z."/>
            <person name="LaButti K."/>
            <person name="Lipzen A."/>
            <person name="Lombard V."/>
            <person name="Magnuson J."/>
            <person name="Maillard F."/>
            <person name="Murat C."/>
            <person name="Nolan M."/>
            <person name="Ohm R.A."/>
            <person name="Pangilinan J."/>
            <person name="Pereira M.F."/>
            <person name="Perotto S."/>
            <person name="Peter M."/>
            <person name="Pfister S."/>
            <person name="Riley R."/>
            <person name="Sitrit Y."/>
            <person name="Stielow J.B."/>
            <person name="Szollosi G."/>
            <person name="Zifcakova L."/>
            <person name="Stursova M."/>
            <person name="Spatafora J.W."/>
            <person name="Tedersoo L."/>
            <person name="Vaario L.M."/>
            <person name="Yamada A."/>
            <person name="Yan M."/>
            <person name="Wang P."/>
            <person name="Xu J."/>
            <person name="Bruns T."/>
            <person name="Baldrian P."/>
            <person name="Vilgalys R."/>
            <person name="Dunand C."/>
            <person name="Henrissat B."/>
            <person name="Grigoriev I.V."/>
            <person name="Hibbett D."/>
            <person name="Nagy L.G."/>
            <person name="Martin F.M."/>
        </authorList>
    </citation>
    <scope>NUCLEOTIDE SEQUENCE</scope>
    <source>
        <strain evidence="10">Prilba</strain>
    </source>
</reference>
<dbReference type="InterPro" id="IPR037171">
    <property type="entry name" value="NagB/RpiA_transferase-like"/>
</dbReference>
<dbReference type="GO" id="GO:0016740">
    <property type="term" value="F:transferase activity"/>
    <property type="evidence" value="ECO:0007669"/>
    <property type="project" value="UniProtKB-KW"/>
</dbReference>
<reference evidence="10" key="1">
    <citation type="submission" date="2019-10" db="EMBL/GenBank/DDBJ databases">
        <authorList>
            <consortium name="DOE Joint Genome Institute"/>
            <person name="Kuo A."/>
            <person name="Miyauchi S."/>
            <person name="Kiss E."/>
            <person name="Drula E."/>
            <person name="Kohler A."/>
            <person name="Sanchez-Garcia M."/>
            <person name="Andreopoulos B."/>
            <person name="Barry K.W."/>
            <person name="Bonito G."/>
            <person name="Buee M."/>
            <person name="Carver A."/>
            <person name="Chen C."/>
            <person name="Cichocki N."/>
            <person name="Clum A."/>
            <person name="Culley D."/>
            <person name="Crous P.W."/>
            <person name="Fauchery L."/>
            <person name="Girlanda M."/>
            <person name="Hayes R."/>
            <person name="Keri Z."/>
            <person name="LaButti K."/>
            <person name="Lipzen A."/>
            <person name="Lombard V."/>
            <person name="Magnuson J."/>
            <person name="Maillard F."/>
            <person name="Morin E."/>
            <person name="Murat C."/>
            <person name="Nolan M."/>
            <person name="Ohm R."/>
            <person name="Pangilinan J."/>
            <person name="Pereira M."/>
            <person name="Perotto S."/>
            <person name="Peter M."/>
            <person name="Riley R."/>
            <person name="Sitrit Y."/>
            <person name="Stielow B."/>
            <person name="Szollosi G."/>
            <person name="Zifcakova L."/>
            <person name="Stursova M."/>
            <person name="Spatafora J.W."/>
            <person name="Tedersoo L."/>
            <person name="Vaario L.-M."/>
            <person name="Yamada A."/>
            <person name="Yan M."/>
            <person name="Wang P."/>
            <person name="Xu J."/>
            <person name="Bruns T."/>
            <person name="Baldrian P."/>
            <person name="Vilgalys R."/>
            <person name="Henrissat B."/>
            <person name="Grigoriev I.V."/>
            <person name="Hibbett D."/>
            <person name="Nagy L.G."/>
            <person name="Martin F.M."/>
        </authorList>
    </citation>
    <scope>NUCLEOTIDE SEQUENCE</scope>
    <source>
        <strain evidence="10">Prilba</strain>
    </source>
</reference>
<dbReference type="GO" id="GO:0005085">
    <property type="term" value="F:guanyl-nucleotide exchange factor activity"/>
    <property type="evidence" value="ECO:0007669"/>
    <property type="project" value="TreeGrafter"/>
</dbReference>
<comment type="similarity">
    <text evidence="2 9">Belongs to the eIF-2B alpha/beta/delta subunits family.</text>
</comment>
<evidence type="ECO:0000313" key="11">
    <source>
        <dbReference type="Proteomes" id="UP000759537"/>
    </source>
</evidence>
<dbReference type="GO" id="GO:0003743">
    <property type="term" value="F:translation initiation factor activity"/>
    <property type="evidence" value="ECO:0007669"/>
    <property type="project" value="UniProtKB-KW"/>
</dbReference>
<keyword evidence="11" id="KW-1185">Reference proteome</keyword>
<keyword evidence="10" id="KW-0808">Transferase</keyword>
<dbReference type="InterPro" id="IPR000649">
    <property type="entry name" value="IF-2B-related"/>
</dbReference>
<dbReference type="GO" id="GO:0005851">
    <property type="term" value="C:eukaryotic translation initiation factor 2B complex"/>
    <property type="evidence" value="ECO:0007669"/>
    <property type="project" value="TreeGrafter"/>
</dbReference>
<dbReference type="PANTHER" id="PTHR45859:SF1">
    <property type="entry name" value="TRANSLATION INITIATION FACTOR EIF-2B SUBUNIT BETA"/>
    <property type="match status" value="1"/>
</dbReference>
<dbReference type="SUPFAM" id="SSF100950">
    <property type="entry name" value="NagB/RpiA/CoA transferase-like"/>
    <property type="match status" value="1"/>
</dbReference>
<evidence type="ECO:0000256" key="9">
    <source>
        <dbReference type="RuleBase" id="RU003814"/>
    </source>
</evidence>
<evidence type="ECO:0000256" key="3">
    <source>
        <dbReference type="ARBA" id="ARBA00022490"/>
    </source>
</evidence>
<evidence type="ECO:0000256" key="1">
    <source>
        <dbReference type="ARBA" id="ARBA00004514"/>
    </source>
</evidence>
<proteinExistence type="inferred from homology"/>
<sequence>MATEPQTAAGQRPVEVLAAKLKRRQVVGSRQTALETALVLRQVVSKARFQNITQLVEIIRSVGRKLIEAQPKEHTVGNTARRLLHHVREEYNNASKGEDTACATEFSIANFVLQGQPRRQAAELKAESTLVLKENDSDDPDSFARTLKPVVMEAIQDILDELETVYDNIAKSAKDHIHSERVLSFFLFWSYSKSNAGWVSLSEIILTIGRSKTVETYLKSAAHYHKFTVIVAESGPSYGGHDMARSLSSSGISTFLVPDSSIYALMSRVSKVILGAHAILTNGGMFAVTGSLLTATAARAHSTTVMVCAGQFKLTPLWNLYHEYGALDFDDPSGVLGFEEGDLVDKVDVVNPYYDYVRPELVDVYVTNDGDHPPPSMYRLIKESYDDEDNEL</sequence>
<dbReference type="PANTHER" id="PTHR45859">
    <property type="entry name" value="TRANSLATION INITIATION FACTOR EIF-2B SUBUNIT BETA"/>
    <property type="match status" value="1"/>
</dbReference>
<evidence type="ECO:0000313" key="10">
    <source>
        <dbReference type="EMBL" id="KAF8478508.1"/>
    </source>
</evidence>
<comment type="subcellular location">
    <subcellularLocation>
        <location evidence="1">Cytoplasm</location>
        <location evidence="1">Cytosol</location>
    </subcellularLocation>
</comment>
<evidence type="ECO:0000256" key="6">
    <source>
        <dbReference type="ARBA" id="ARBA00044122"/>
    </source>
</evidence>
<dbReference type="AlphaFoldDB" id="A0A9P5MTJ7"/>
<evidence type="ECO:0000256" key="2">
    <source>
        <dbReference type="ARBA" id="ARBA00007251"/>
    </source>
</evidence>